<reference evidence="3 4" key="1">
    <citation type="submission" date="2021-09" db="EMBL/GenBank/DDBJ databases">
        <title>Genomic insights and catalytic innovation underlie evolution of tropane alkaloids biosynthesis.</title>
        <authorList>
            <person name="Wang Y.-J."/>
            <person name="Tian T."/>
            <person name="Huang J.-P."/>
            <person name="Huang S.-X."/>
        </authorList>
    </citation>
    <scope>NUCLEOTIDE SEQUENCE [LARGE SCALE GENOMIC DNA]</scope>
    <source>
        <strain evidence="3">KIB-2018</strain>
        <tissue evidence="3">Leaf</tissue>
    </source>
</reference>
<feature type="compositionally biased region" description="Acidic residues" evidence="1">
    <location>
        <begin position="93"/>
        <end position="115"/>
    </location>
</feature>
<comment type="caution">
    <text evidence="3">The sequence shown here is derived from an EMBL/GenBank/DDBJ whole genome shotgun (WGS) entry which is preliminary data.</text>
</comment>
<feature type="domain" description="U-box" evidence="2">
    <location>
        <begin position="257"/>
        <end position="315"/>
    </location>
</feature>
<dbReference type="PANTHER" id="PTHR33644:SF5">
    <property type="entry name" value="U-BOX DOMAIN-CONTAINING PROTEIN 62"/>
    <property type="match status" value="1"/>
</dbReference>
<dbReference type="PROSITE" id="PS51698">
    <property type="entry name" value="U_BOX"/>
    <property type="match status" value="1"/>
</dbReference>
<dbReference type="GO" id="GO:0004842">
    <property type="term" value="F:ubiquitin-protein transferase activity"/>
    <property type="evidence" value="ECO:0007669"/>
    <property type="project" value="InterPro"/>
</dbReference>
<evidence type="ECO:0000259" key="2">
    <source>
        <dbReference type="PROSITE" id="PS51698"/>
    </source>
</evidence>
<evidence type="ECO:0000313" key="3">
    <source>
        <dbReference type="EMBL" id="KAJ8764057.1"/>
    </source>
</evidence>
<feature type="region of interest" description="Disordered" evidence="1">
    <location>
        <begin position="64"/>
        <end position="163"/>
    </location>
</feature>
<feature type="compositionally biased region" description="Low complexity" evidence="1">
    <location>
        <begin position="126"/>
        <end position="158"/>
    </location>
</feature>
<dbReference type="PANTHER" id="PTHR33644">
    <property type="entry name" value="U-BOX DOMAIN-CONTAINING PROTEIN 62-RELATED"/>
    <property type="match status" value="1"/>
</dbReference>
<dbReference type="GO" id="GO:0016567">
    <property type="term" value="P:protein ubiquitination"/>
    <property type="evidence" value="ECO:0007669"/>
    <property type="project" value="InterPro"/>
</dbReference>
<dbReference type="EMBL" id="JAIWQS010000005">
    <property type="protein sequence ID" value="KAJ8764057.1"/>
    <property type="molecule type" value="Genomic_DNA"/>
</dbReference>
<accession>A0AAV8TBH0</accession>
<feature type="compositionally biased region" description="Basic and acidic residues" evidence="1">
    <location>
        <begin position="68"/>
        <end position="77"/>
    </location>
</feature>
<proteinExistence type="predicted"/>
<dbReference type="AlphaFoldDB" id="A0AAV8TBH0"/>
<keyword evidence="4" id="KW-1185">Reference proteome</keyword>
<name>A0AAV8TBH0_9ROSI</name>
<dbReference type="SUPFAM" id="SSF57850">
    <property type="entry name" value="RING/U-box"/>
    <property type="match status" value="1"/>
</dbReference>
<dbReference type="InterPro" id="IPR003613">
    <property type="entry name" value="Ubox_domain"/>
</dbReference>
<evidence type="ECO:0000256" key="1">
    <source>
        <dbReference type="SAM" id="MobiDB-lite"/>
    </source>
</evidence>
<organism evidence="3 4">
    <name type="scientific">Erythroxylum novogranatense</name>
    <dbReference type="NCBI Taxonomy" id="1862640"/>
    <lineage>
        <taxon>Eukaryota</taxon>
        <taxon>Viridiplantae</taxon>
        <taxon>Streptophyta</taxon>
        <taxon>Embryophyta</taxon>
        <taxon>Tracheophyta</taxon>
        <taxon>Spermatophyta</taxon>
        <taxon>Magnoliopsida</taxon>
        <taxon>eudicotyledons</taxon>
        <taxon>Gunneridae</taxon>
        <taxon>Pentapetalae</taxon>
        <taxon>rosids</taxon>
        <taxon>fabids</taxon>
        <taxon>Malpighiales</taxon>
        <taxon>Erythroxylaceae</taxon>
        <taxon>Erythroxylum</taxon>
    </lineage>
</organism>
<protein>
    <recommendedName>
        <fullName evidence="2">U-box domain-containing protein</fullName>
    </recommendedName>
</protein>
<gene>
    <name evidence="3" type="ORF">K2173_004949</name>
</gene>
<evidence type="ECO:0000313" key="4">
    <source>
        <dbReference type="Proteomes" id="UP001159364"/>
    </source>
</evidence>
<dbReference type="Proteomes" id="UP001159364">
    <property type="component" value="Linkage Group LG05"/>
</dbReference>
<sequence>MSSEDISLQNGLNSQLVFQDENLRFNCPPTHRCLPDPSPKTRQLAGFIDDKFFASDRFFPSQFPRNLYPHDRPDQPHHTNWNPNATDANDSGSDSDDDDDDQVVDDDDVDGDQDNGVDALVAVDDNSNSNNNNNNANSSKSNTISNTDNNTTTTTSTNPPTVSLVKFGNGNGKANHHSSFESSLKVMVVKDGGSSMGHTSNNASDTVAEADGEMYYSQYLQATEGSGSGGKDMGINNGCGFSGRKELSACSAESGESLRAILSDPVTGALMDDAMILPCGHSFGGGGIQHVIRMKACYTCSQSIVEDAISPNLCE</sequence>